<protein>
    <submittedName>
        <fullName evidence="2">Uncharacterized protein</fullName>
    </submittedName>
</protein>
<gene>
    <name evidence="2" type="ORF">FA743_09675</name>
</gene>
<evidence type="ECO:0000256" key="1">
    <source>
        <dbReference type="SAM" id="Coils"/>
    </source>
</evidence>
<dbReference type="OrthoDB" id="7777132at2"/>
<name>A0A4U0R993_9RHOB</name>
<proteinExistence type="predicted"/>
<dbReference type="AlphaFoldDB" id="A0A4U0R993"/>
<dbReference type="EMBL" id="SUNI01000007">
    <property type="protein sequence ID" value="TJZ91741.1"/>
    <property type="molecule type" value="Genomic_DNA"/>
</dbReference>
<evidence type="ECO:0000313" key="2">
    <source>
        <dbReference type="EMBL" id="TJZ91741.1"/>
    </source>
</evidence>
<accession>A0A4U0R993</accession>
<reference evidence="2 3" key="1">
    <citation type="submission" date="2019-04" db="EMBL/GenBank/DDBJ databases">
        <authorList>
            <person name="Li J."/>
        </authorList>
    </citation>
    <scope>NUCLEOTIDE SEQUENCE [LARGE SCALE GENOMIC DNA]</scope>
    <source>
        <strain evidence="2 3">KCTC 42687</strain>
    </source>
</reference>
<evidence type="ECO:0000313" key="3">
    <source>
        <dbReference type="Proteomes" id="UP000309747"/>
    </source>
</evidence>
<dbReference type="Proteomes" id="UP000309747">
    <property type="component" value="Unassembled WGS sequence"/>
</dbReference>
<dbReference type="RefSeq" id="WP_135817976.1">
    <property type="nucleotide sequence ID" value="NZ_SUNI01000007.1"/>
</dbReference>
<keyword evidence="1" id="KW-0175">Coiled coil</keyword>
<feature type="coiled-coil region" evidence="1">
    <location>
        <begin position="33"/>
        <end position="74"/>
    </location>
</feature>
<sequence>MTTEYPYTTAVLSPFRRRMSRIASALTLHRQSIQQLKVAQTRLEDRLTVLDEQNRNLRKHITRADREIRDLRIALGILSSLGSSNS</sequence>
<organism evidence="2 3">
    <name type="scientific">Paracoccus gahaiensis</name>
    <dbReference type="NCBI Taxonomy" id="1706839"/>
    <lineage>
        <taxon>Bacteria</taxon>
        <taxon>Pseudomonadati</taxon>
        <taxon>Pseudomonadota</taxon>
        <taxon>Alphaproteobacteria</taxon>
        <taxon>Rhodobacterales</taxon>
        <taxon>Paracoccaceae</taxon>
        <taxon>Paracoccus</taxon>
    </lineage>
</organism>
<keyword evidence="3" id="KW-1185">Reference proteome</keyword>
<comment type="caution">
    <text evidence="2">The sequence shown here is derived from an EMBL/GenBank/DDBJ whole genome shotgun (WGS) entry which is preliminary data.</text>
</comment>